<keyword evidence="2" id="KW-1185">Reference proteome</keyword>
<evidence type="ECO:0000313" key="1">
    <source>
        <dbReference type="EMBL" id="KAJ4847783.1"/>
    </source>
</evidence>
<dbReference type="Proteomes" id="UP001141552">
    <property type="component" value="Unassembled WGS sequence"/>
</dbReference>
<evidence type="ECO:0000313" key="2">
    <source>
        <dbReference type="Proteomes" id="UP001141552"/>
    </source>
</evidence>
<gene>
    <name evidence="1" type="ORF">Tsubulata_003329</name>
</gene>
<sequence length="76" mass="8100">MFAVDCVGLNSAAMVDAVLVDGGDEAIQVGSGWVAVGNCRWLWHQGGNENGRFSPHYWQLFCSATAGGGARRRMQG</sequence>
<name>A0A9Q0JN21_9ROSI</name>
<dbReference type="AlphaFoldDB" id="A0A9Q0JN21"/>
<accession>A0A9Q0JN21</accession>
<organism evidence="1 2">
    <name type="scientific">Turnera subulata</name>
    <dbReference type="NCBI Taxonomy" id="218843"/>
    <lineage>
        <taxon>Eukaryota</taxon>
        <taxon>Viridiplantae</taxon>
        <taxon>Streptophyta</taxon>
        <taxon>Embryophyta</taxon>
        <taxon>Tracheophyta</taxon>
        <taxon>Spermatophyta</taxon>
        <taxon>Magnoliopsida</taxon>
        <taxon>eudicotyledons</taxon>
        <taxon>Gunneridae</taxon>
        <taxon>Pentapetalae</taxon>
        <taxon>rosids</taxon>
        <taxon>fabids</taxon>
        <taxon>Malpighiales</taxon>
        <taxon>Passifloraceae</taxon>
        <taxon>Turnera</taxon>
    </lineage>
</organism>
<protein>
    <submittedName>
        <fullName evidence="1">Uncharacterized protein</fullName>
    </submittedName>
</protein>
<reference evidence="1" key="1">
    <citation type="submission" date="2022-02" db="EMBL/GenBank/DDBJ databases">
        <authorList>
            <person name="Henning P.M."/>
            <person name="McCubbin A.G."/>
            <person name="Shore J.S."/>
        </authorList>
    </citation>
    <scope>NUCLEOTIDE SEQUENCE</scope>
    <source>
        <strain evidence="1">F60SS</strain>
        <tissue evidence="1">Leaves</tissue>
    </source>
</reference>
<reference evidence="1" key="2">
    <citation type="journal article" date="2023" name="Plants (Basel)">
        <title>Annotation of the Turnera subulata (Passifloraceae) Draft Genome Reveals the S-Locus Evolved after the Divergence of Turneroideae from Passifloroideae in a Stepwise Manner.</title>
        <authorList>
            <person name="Henning P.M."/>
            <person name="Roalson E.H."/>
            <person name="Mir W."/>
            <person name="McCubbin A.G."/>
            <person name="Shore J.S."/>
        </authorList>
    </citation>
    <scope>NUCLEOTIDE SEQUENCE</scope>
    <source>
        <strain evidence="1">F60SS</strain>
    </source>
</reference>
<comment type="caution">
    <text evidence="1">The sequence shown here is derived from an EMBL/GenBank/DDBJ whole genome shotgun (WGS) entry which is preliminary data.</text>
</comment>
<proteinExistence type="predicted"/>
<dbReference type="EMBL" id="JAKUCV010001080">
    <property type="protein sequence ID" value="KAJ4847783.1"/>
    <property type="molecule type" value="Genomic_DNA"/>
</dbReference>